<accession>A0A5B7ZR01</accession>
<dbReference type="InterPro" id="IPR027417">
    <property type="entry name" value="P-loop_NTPase"/>
</dbReference>
<dbReference type="AlphaFoldDB" id="A0A5B7ZR01"/>
<sequence length="671" mass="75647">MQSDKAESIVCRWLYGARFEEFVRQSSDEILGEMARRAGGDLELTQNNAWQEQIEILKALKLADLEQSSAKIYFEYTIPRLGRRVDVILIVGHVLFVVEFKAGESQFNVSALDQVWDYALDLKNFHDASHSICIAPVLVATKAKSQTIELHYTLHDDDLVRPIRANADDLQEVVAQTLTFLKAPRIDISNWESGRYLPTPTIVEAARALYAGHSVEAISRSDAGAQNLSATSKAIDQIIEDARSSGKKAICFVTGVPGAGKTLVGLDVANRHLDKDSATYSVFLSGNGPLVAVLREALARDTVARASIQGMTIRKGEARQKIATFIQNVHHFRDDCLADEGAPPEHVVLFDEAQRAWTLEQTTNFMARKKNRPGFNQSEPEFLISCVNRHQDWAVVVCLVGGGQEINTGEAGISEWLDAVLKRFRDWEVHLSPSLTESEYRSDDSLKKVLALPTTKRNHDLHLATSMRSFRAESLSKFVREVLDIEQEAAKRTLAQVVARYPIKITRNLGIAKQWLRDQARGSERYGIVVSSQAQRLKPHAIDVRVKTDPVKWFLDGKEDTRSSYYLEDVATEFQVQGLELDWACVVWDGDLRFNGTSWSHHEFKGTRWNRIKKLERQIYLKNAYRVLLTRARQGMVLVVPNGSDEDPTRAASFYDPTFEYFKSIGLQELP</sequence>
<name>A0A5B7ZR01_9GAMM</name>
<evidence type="ECO:0000259" key="1">
    <source>
        <dbReference type="Pfam" id="PF09848"/>
    </source>
</evidence>
<gene>
    <name evidence="2" type="ORF">FHQ07_09940</name>
</gene>
<evidence type="ECO:0000313" key="3">
    <source>
        <dbReference type="Proteomes" id="UP000308149"/>
    </source>
</evidence>
<reference evidence="2 3" key="1">
    <citation type="submission" date="2019-06" db="EMBL/GenBank/DDBJ databases">
        <title>Thermomonas aquatica sp. nov., isolated from an industrial wastewater treatment plant.</title>
        <authorList>
            <person name="Jeon J.H."/>
            <person name="Park D.-S."/>
        </authorList>
    </citation>
    <scope>NUCLEOTIDE SEQUENCE [LARGE SCALE GENOMIC DNA]</scope>
    <source>
        <strain evidence="2 3">SY21</strain>
    </source>
</reference>
<dbReference type="EMBL" id="CP040871">
    <property type="protein sequence ID" value="QDA57601.1"/>
    <property type="molecule type" value="Genomic_DNA"/>
</dbReference>
<evidence type="ECO:0000313" key="2">
    <source>
        <dbReference type="EMBL" id="QDA57601.1"/>
    </source>
</evidence>
<dbReference type="OrthoDB" id="3193269at2"/>
<keyword evidence="3" id="KW-1185">Reference proteome</keyword>
<proteinExistence type="predicted"/>
<protein>
    <submittedName>
        <fullName evidence="2">DUF2075 domain-containing protein</fullName>
    </submittedName>
</protein>
<dbReference type="InterPro" id="IPR018647">
    <property type="entry name" value="SLFN_3-like_DNA/RNA_helicase"/>
</dbReference>
<dbReference type="Proteomes" id="UP000308149">
    <property type="component" value="Chromosome"/>
</dbReference>
<dbReference type="Pfam" id="PF09848">
    <property type="entry name" value="SLFN-g3_helicase"/>
    <property type="match status" value="1"/>
</dbReference>
<dbReference type="RefSeq" id="WP_139716652.1">
    <property type="nucleotide sequence ID" value="NZ_CP040871.1"/>
</dbReference>
<dbReference type="KEGG" id="thes:FHQ07_09940"/>
<feature type="domain" description="Schlafen group 3-like DNA/RNA helicase" evidence="1">
    <location>
        <begin position="248"/>
        <end position="641"/>
    </location>
</feature>
<dbReference type="SUPFAM" id="SSF52540">
    <property type="entry name" value="P-loop containing nucleoside triphosphate hydrolases"/>
    <property type="match status" value="1"/>
</dbReference>
<organism evidence="2 3">
    <name type="scientific">Thermomonas aquatica</name>
    <dbReference type="NCBI Taxonomy" id="2202149"/>
    <lineage>
        <taxon>Bacteria</taxon>
        <taxon>Pseudomonadati</taxon>
        <taxon>Pseudomonadota</taxon>
        <taxon>Gammaproteobacteria</taxon>
        <taxon>Lysobacterales</taxon>
        <taxon>Lysobacteraceae</taxon>
        <taxon>Thermomonas</taxon>
    </lineage>
</organism>